<keyword evidence="3" id="KW-1185">Reference proteome</keyword>
<evidence type="ECO:0000313" key="2">
    <source>
        <dbReference type="EMBL" id="MBM6994387.1"/>
    </source>
</evidence>
<proteinExistence type="predicted"/>
<gene>
    <name evidence="2" type="ORF">IM700_001765</name>
</gene>
<dbReference type="EMBL" id="JADCNN020000001">
    <property type="protein sequence ID" value="MBM6994387.1"/>
    <property type="molecule type" value="Genomic_DNA"/>
</dbReference>
<dbReference type="RefSeq" id="WP_193415536.1">
    <property type="nucleotide sequence ID" value="NZ_JADCNN020000001.1"/>
</dbReference>
<reference evidence="2 3" key="1">
    <citation type="submission" date="2021-01" db="EMBL/GenBank/DDBJ databases">
        <title>Paenibacillus sp.nov. isolated from the rhizosphere soil of tomato plant.</title>
        <authorList>
            <person name="Thin K.K."/>
            <person name="Zhang X."/>
            <person name="He S."/>
        </authorList>
    </citation>
    <scope>NUCLEOTIDE SEQUENCE [LARGE SCALE GENOMIC DNA]</scope>
    <source>
        <strain evidence="2 3">DXFW5</strain>
    </source>
</reference>
<protein>
    <submittedName>
        <fullName evidence="2">ASCH domain-containing protein</fullName>
    </submittedName>
</protein>
<dbReference type="CDD" id="cd06554">
    <property type="entry name" value="ASCH_ASC-1_like"/>
    <property type="match status" value="1"/>
</dbReference>
<dbReference type="Proteomes" id="UP001516620">
    <property type="component" value="Unassembled WGS sequence"/>
</dbReference>
<dbReference type="InterPro" id="IPR007374">
    <property type="entry name" value="ASCH_domain"/>
</dbReference>
<comment type="caution">
    <text evidence="2">The sequence shown here is derived from an EMBL/GenBank/DDBJ whole genome shotgun (WGS) entry which is preliminary data.</text>
</comment>
<dbReference type="Gene3D" id="2.30.130.30">
    <property type="entry name" value="Hypothetical protein"/>
    <property type="match status" value="1"/>
</dbReference>
<evidence type="ECO:0000259" key="1">
    <source>
        <dbReference type="Pfam" id="PF04266"/>
    </source>
</evidence>
<evidence type="ECO:0000313" key="3">
    <source>
        <dbReference type="Proteomes" id="UP001516620"/>
    </source>
</evidence>
<feature type="domain" description="ASCH" evidence="1">
    <location>
        <begin position="4"/>
        <end position="83"/>
    </location>
</feature>
<dbReference type="SUPFAM" id="SSF88697">
    <property type="entry name" value="PUA domain-like"/>
    <property type="match status" value="1"/>
</dbReference>
<accession>A0ABS2GZR2</accession>
<dbReference type="InterPro" id="IPR015947">
    <property type="entry name" value="PUA-like_sf"/>
</dbReference>
<name>A0ABS2GZR2_9BACL</name>
<sequence>MRCITIRQPWATLIAIGAKRLETRSWRTNYRGEFGIHAGKKMDRKACETEPIRSLLLAHGYSSADQLPVGAIVAVCRLKECLSVLSNSGETAWLGGGERRLEAAGQEYRFGDFAPGRYAWELTELRPLLEPIPALGKQGLWNWDS</sequence>
<organism evidence="2 3">
    <name type="scientific">Paenibacillus rhizolycopersici</name>
    <dbReference type="NCBI Taxonomy" id="2780073"/>
    <lineage>
        <taxon>Bacteria</taxon>
        <taxon>Bacillati</taxon>
        <taxon>Bacillota</taxon>
        <taxon>Bacilli</taxon>
        <taxon>Bacillales</taxon>
        <taxon>Paenibacillaceae</taxon>
        <taxon>Paenibacillus</taxon>
    </lineage>
</organism>
<dbReference type="Pfam" id="PF04266">
    <property type="entry name" value="ASCH"/>
    <property type="match status" value="1"/>
</dbReference>